<gene>
    <name evidence="8" type="ORF">FD09_GL001970</name>
</gene>
<feature type="transmembrane region" description="Helical" evidence="6">
    <location>
        <begin position="149"/>
        <end position="169"/>
    </location>
</feature>
<comment type="subcellular location">
    <subcellularLocation>
        <location evidence="1">Cell membrane</location>
        <topology evidence="1">Multi-pass membrane protein</topology>
    </subcellularLocation>
</comment>
<dbReference type="InterPro" id="IPR011620">
    <property type="entry name" value="Sig_transdc_His_kinase_LytS_TM"/>
</dbReference>
<dbReference type="SUPFAM" id="SSF55073">
    <property type="entry name" value="Nucleotide cyclase"/>
    <property type="match status" value="1"/>
</dbReference>
<evidence type="ECO:0000256" key="3">
    <source>
        <dbReference type="ARBA" id="ARBA00022692"/>
    </source>
</evidence>
<dbReference type="STRING" id="1423792.FD09_GL001970"/>
<dbReference type="PANTHER" id="PTHR45138:SF9">
    <property type="entry name" value="DIGUANYLATE CYCLASE DGCM-RELATED"/>
    <property type="match status" value="1"/>
</dbReference>
<evidence type="ECO:0000256" key="5">
    <source>
        <dbReference type="ARBA" id="ARBA00023136"/>
    </source>
</evidence>
<dbReference type="NCBIfam" id="TIGR00254">
    <property type="entry name" value="GGDEF"/>
    <property type="match status" value="1"/>
</dbReference>
<keyword evidence="9" id="KW-1185">Reference proteome</keyword>
<keyword evidence="4 6" id="KW-1133">Transmembrane helix</keyword>
<dbReference type="FunFam" id="3.30.70.270:FF:000001">
    <property type="entry name" value="Diguanylate cyclase domain protein"/>
    <property type="match status" value="1"/>
</dbReference>
<comment type="caution">
    <text evidence="8">The sequence shown here is derived from an EMBL/GenBank/DDBJ whole genome shotgun (WGS) entry which is preliminary data.</text>
</comment>
<dbReference type="InterPro" id="IPR043128">
    <property type="entry name" value="Rev_trsase/Diguanyl_cyclase"/>
</dbReference>
<protein>
    <recommendedName>
        <fullName evidence="7">GGDEF domain-containing protein</fullName>
    </recommendedName>
</protein>
<dbReference type="SMART" id="SM00267">
    <property type="entry name" value="GGDEF"/>
    <property type="match status" value="1"/>
</dbReference>
<dbReference type="InterPro" id="IPR029787">
    <property type="entry name" value="Nucleotide_cyclase"/>
</dbReference>
<name>A0A0R1N105_9LACO</name>
<evidence type="ECO:0000256" key="2">
    <source>
        <dbReference type="ARBA" id="ARBA00022475"/>
    </source>
</evidence>
<dbReference type="PATRIC" id="fig|1423792.3.peg.1997"/>
<dbReference type="PROSITE" id="PS50887">
    <property type="entry name" value="GGDEF"/>
    <property type="match status" value="1"/>
</dbReference>
<dbReference type="CDD" id="cd01949">
    <property type="entry name" value="GGDEF"/>
    <property type="match status" value="1"/>
</dbReference>
<dbReference type="GO" id="GO:0005886">
    <property type="term" value="C:plasma membrane"/>
    <property type="evidence" value="ECO:0007669"/>
    <property type="project" value="TreeGrafter"/>
</dbReference>
<evidence type="ECO:0000259" key="7">
    <source>
        <dbReference type="PROSITE" id="PS50887"/>
    </source>
</evidence>
<dbReference type="AlphaFoldDB" id="A0A0R1N105"/>
<dbReference type="InterPro" id="IPR000160">
    <property type="entry name" value="GGDEF_dom"/>
</dbReference>
<proteinExistence type="predicted"/>
<organism evidence="8 9">
    <name type="scientific">Schleiferilactobacillus perolens DSM 12744</name>
    <dbReference type="NCBI Taxonomy" id="1423792"/>
    <lineage>
        <taxon>Bacteria</taxon>
        <taxon>Bacillati</taxon>
        <taxon>Bacillota</taxon>
        <taxon>Bacilli</taxon>
        <taxon>Lactobacillales</taxon>
        <taxon>Lactobacillaceae</taxon>
        <taxon>Schleiferilactobacillus</taxon>
    </lineage>
</organism>
<dbReference type="PANTHER" id="PTHR45138">
    <property type="entry name" value="REGULATORY COMPONENTS OF SENSORY TRANSDUCTION SYSTEM"/>
    <property type="match status" value="1"/>
</dbReference>
<evidence type="ECO:0000256" key="1">
    <source>
        <dbReference type="ARBA" id="ARBA00004651"/>
    </source>
</evidence>
<feature type="transmembrane region" description="Helical" evidence="6">
    <location>
        <begin position="6"/>
        <end position="24"/>
    </location>
</feature>
<feature type="transmembrane region" description="Helical" evidence="6">
    <location>
        <begin position="45"/>
        <end position="65"/>
    </location>
</feature>
<reference evidence="8 9" key="1">
    <citation type="journal article" date="2015" name="Genome Announc.">
        <title>Expanding the biotechnology potential of lactobacilli through comparative genomics of 213 strains and associated genera.</title>
        <authorList>
            <person name="Sun Z."/>
            <person name="Harris H.M."/>
            <person name="McCann A."/>
            <person name="Guo C."/>
            <person name="Argimon S."/>
            <person name="Zhang W."/>
            <person name="Yang X."/>
            <person name="Jeffery I.B."/>
            <person name="Cooney J.C."/>
            <person name="Kagawa T.F."/>
            <person name="Liu W."/>
            <person name="Song Y."/>
            <person name="Salvetti E."/>
            <person name="Wrobel A."/>
            <person name="Rasinkangas P."/>
            <person name="Parkhill J."/>
            <person name="Rea M.C."/>
            <person name="O'Sullivan O."/>
            <person name="Ritari J."/>
            <person name="Douillard F.P."/>
            <person name="Paul Ross R."/>
            <person name="Yang R."/>
            <person name="Briner A.E."/>
            <person name="Felis G.E."/>
            <person name="de Vos W.M."/>
            <person name="Barrangou R."/>
            <person name="Klaenhammer T.R."/>
            <person name="Caufield P.W."/>
            <person name="Cui Y."/>
            <person name="Zhang H."/>
            <person name="O'Toole P.W."/>
        </authorList>
    </citation>
    <scope>NUCLEOTIDE SEQUENCE [LARGE SCALE GENOMIC DNA]</scope>
    <source>
        <strain evidence="8 9">DSM 12744</strain>
    </source>
</reference>
<keyword evidence="3 6" id="KW-0812">Transmembrane</keyword>
<dbReference type="Proteomes" id="UP000051330">
    <property type="component" value="Unassembled WGS sequence"/>
</dbReference>
<keyword evidence="5 6" id="KW-0472">Membrane</keyword>
<accession>A0A0R1N105</accession>
<dbReference type="RefSeq" id="WP_162261478.1">
    <property type="nucleotide sequence ID" value="NZ_AZEC01000003.1"/>
</dbReference>
<dbReference type="GO" id="GO:0052621">
    <property type="term" value="F:diguanylate cyclase activity"/>
    <property type="evidence" value="ECO:0007669"/>
    <property type="project" value="TreeGrafter"/>
</dbReference>
<dbReference type="GO" id="GO:0043709">
    <property type="term" value="P:cell adhesion involved in single-species biofilm formation"/>
    <property type="evidence" value="ECO:0007669"/>
    <property type="project" value="TreeGrafter"/>
</dbReference>
<dbReference type="Gene3D" id="3.30.70.270">
    <property type="match status" value="1"/>
</dbReference>
<evidence type="ECO:0000313" key="9">
    <source>
        <dbReference type="Proteomes" id="UP000051330"/>
    </source>
</evidence>
<dbReference type="EMBL" id="AZEC01000003">
    <property type="protein sequence ID" value="KRL13936.1"/>
    <property type="molecule type" value="Genomic_DNA"/>
</dbReference>
<dbReference type="Pfam" id="PF00990">
    <property type="entry name" value="GGDEF"/>
    <property type="match status" value="1"/>
</dbReference>
<feature type="transmembrane region" description="Helical" evidence="6">
    <location>
        <begin position="181"/>
        <end position="202"/>
    </location>
</feature>
<dbReference type="GO" id="GO:1902201">
    <property type="term" value="P:negative regulation of bacterial-type flagellum-dependent cell motility"/>
    <property type="evidence" value="ECO:0007669"/>
    <property type="project" value="TreeGrafter"/>
</dbReference>
<evidence type="ECO:0000313" key="8">
    <source>
        <dbReference type="EMBL" id="KRL13936.1"/>
    </source>
</evidence>
<sequence length="380" mass="43522">MLPTVWAFQPLLTGIFVMLGIVMLNRLLLQSVISYTINRHQRIDYTVGLLNFVCVLYFSALAIYFQYLGHRTNSIELLANFRILVMVYTIIYLGRRGGLIVVAVNALSRFVFFGWTPGTWEEWIVSTLLYAATAFVLTNAERTRAGQMWVFLWLDIIGGAFWLIAYFLPLHRFGHLTALEALTEFLSFVIFNWLLGYALRVLDSETTRLSTMTYAATYDHLTGLRNFGVFEQDYQRLYKEYQQQERPLTMIALDIDWFKALNDAHGHLAGNKVLTTLGQILSQETITYPTARSYRVGGEEFNILLPGVYLEDAAKLAKTIQQHIAYTDVQVDDITVNVTISVGVAQLRETDESASDFYERTDRMLYQSKGQGRNKITIDD</sequence>
<evidence type="ECO:0000256" key="6">
    <source>
        <dbReference type="SAM" id="Phobius"/>
    </source>
</evidence>
<dbReference type="Pfam" id="PF07694">
    <property type="entry name" value="5TM-5TMR_LYT"/>
    <property type="match status" value="1"/>
</dbReference>
<dbReference type="InterPro" id="IPR050469">
    <property type="entry name" value="Diguanylate_Cyclase"/>
</dbReference>
<keyword evidence="2" id="KW-1003">Cell membrane</keyword>
<feature type="domain" description="GGDEF" evidence="7">
    <location>
        <begin position="246"/>
        <end position="380"/>
    </location>
</feature>
<evidence type="ECO:0000256" key="4">
    <source>
        <dbReference type="ARBA" id="ARBA00022989"/>
    </source>
</evidence>